<organism evidence="2 3">
    <name type="scientific">Blastopirellula marina</name>
    <dbReference type="NCBI Taxonomy" id="124"/>
    <lineage>
        <taxon>Bacteria</taxon>
        <taxon>Pseudomonadati</taxon>
        <taxon>Planctomycetota</taxon>
        <taxon>Planctomycetia</taxon>
        <taxon>Pirellulales</taxon>
        <taxon>Pirellulaceae</taxon>
        <taxon>Blastopirellula</taxon>
    </lineage>
</organism>
<dbReference type="AlphaFoldDB" id="A0A2S8G7C0"/>
<evidence type="ECO:0000313" key="2">
    <source>
        <dbReference type="EMBL" id="PQO40190.1"/>
    </source>
</evidence>
<evidence type="ECO:0000313" key="3">
    <source>
        <dbReference type="Proteomes" id="UP000239388"/>
    </source>
</evidence>
<dbReference type="InterPro" id="IPR025334">
    <property type="entry name" value="DUF4240"/>
</dbReference>
<dbReference type="Proteomes" id="UP000239388">
    <property type="component" value="Unassembled WGS sequence"/>
</dbReference>
<reference evidence="2 3" key="1">
    <citation type="submission" date="2018-02" db="EMBL/GenBank/DDBJ databases">
        <title>Comparative genomes isolates from brazilian mangrove.</title>
        <authorList>
            <person name="Araujo J.E."/>
            <person name="Taketani R.G."/>
            <person name="Silva M.C.P."/>
            <person name="Loureco M.V."/>
            <person name="Andreote F.D."/>
        </authorList>
    </citation>
    <scope>NUCLEOTIDE SEQUENCE [LARGE SCALE GENOMIC DNA]</scope>
    <source>
        <strain evidence="2 3">NAP PRIS-MGV</strain>
    </source>
</reference>
<protein>
    <recommendedName>
        <fullName evidence="1">DUF4240 domain-containing protein</fullName>
    </recommendedName>
</protein>
<dbReference type="Pfam" id="PF14024">
    <property type="entry name" value="DUF4240"/>
    <property type="match status" value="1"/>
</dbReference>
<sequence length="161" mass="18353">MPRLRGNNCGNQFVGASGIAEEGKMDNEPYRGSFSPDDISPWFWDIVARADRNRERLEAELHGMTREEIIRFNDEFEEAAVQLVDEPFLSYMGDGVSEDGAQDIADYVVSQGKGVYAEIWARPETIPTTVKPNEPHTFAGLASNVFWERFRELIPYQLDEF</sequence>
<comment type="caution">
    <text evidence="2">The sequence shown here is derived from an EMBL/GenBank/DDBJ whole genome shotgun (WGS) entry which is preliminary data.</text>
</comment>
<evidence type="ECO:0000259" key="1">
    <source>
        <dbReference type="Pfam" id="PF14024"/>
    </source>
</evidence>
<dbReference type="EMBL" id="PUIB01000009">
    <property type="protein sequence ID" value="PQO40190.1"/>
    <property type="molecule type" value="Genomic_DNA"/>
</dbReference>
<accession>A0A2S8G7C0</accession>
<feature type="domain" description="DUF4240" evidence="1">
    <location>
        <begin position="43"/>
        <end position="135"/>
    </location>
</feature>
<proteinExistence type="predicted"/>
<gene>
    <name evidence="2" type="ORF">C5Y98_06185</name>
</gene>
<name>A0A2S8G7C0_9BACT</name>